<reference evidence="1 2" key="1">
    <citation type="submission" date="2024-07" db="EMBL/GenBank/DDBJ databases">
        <title>Section-level genome sequencing and comparative genomics of Aspergillus sections Usti and Cavernicolus.</title>
        <authorList>
            <consortium name="Lawrence Berkeley National Laboratory"/>
            <person name="Nybo J.L."/>
            <person name="Vesth T.C."/>
            <person name="Theobald S."/>
            <person name="Frisvad J.C."/>
            <person name="Larsen T.O."/>
            <person name="Kjaerboelling I."/>
            <person name="Rothschild-Mancinelli K."/>
            <person name="Lyhne E.K."/>
            <person name="Kogle M.E."/>
            <person name="Barry K."/>
            <person name="Clum A."/>
            <person name="Na H."/>
            <person name="Ledsgaard L."/>
            <person name="Lin J."/>
            <person name="Lipzen A."/>
            <person name="Kuo A."/>
            <person name="Riley R."/>
            <person name="Mondo S."/>
            <person name="Labutti K."/>
            <person name="Haridas S."/>
            <person name="Pangalinan J."/>
            <person name="Salamov A.A."/>
            <person name="Simmons B.A."/>
            <person name="Magnuson J.K."/>
            <person name="Chen J."/>
            <person name="Drula E."/>
            <person name="Henrissat B."/>
            <person name="Wiebenga A."/>
            <person name="Lubbers R.J."/>
            <person name="Gomes A.C."/>
            <person name="Makela M.R."/>
            <person name="Stajich J."/>
            <person name="Grigoriev I.V."/>
            <person name="Mortensen U.H."/>
            <person name="De Vries R.P."/>
            <person name="Baker S.E."/>
            <person name="Andersen M.R."/>
        </authorList>
    </citation>
    <scope>NUCLEOTIDE SEQUENCE [LARGE SCALE GENOMIC DNA]</scope>
    <source>
        <strain evidence="1 2">CBS 123904</strain>
    </source>
</reference>
<proteinExistence type="predicted"/>
<evidence type="ECO:0000313" key="1">
    <source>
        <dbReference type="EMBL" id="KAL2827449.1"/>
    </source>
</evidence>
<dbReference type="Proteomes" id="UP001610446">
    <property type="component" value="Unassembled WGS sequence"/>
</dbReference>
<sequence>MKFSDSSCGLATLGCTLVAMGHSSLDYPFRDAQLLFNHTLSLLKDLGKIGIQLLTVLDSNVQENDDDVSEDSEEEDMASYQDKPLLELLTESAAAAIDKGYRVAFKLRSPAMRLGSSPALGYREIDGKTDVDLIEKVTLLDYGYVQDLFHTYSPSHDHDRYLIPRLAILDGGSSSDTGEIGERLLSDYQRRTWWIRITRYTADIYQKNEGLERGWCPEWIR</sequence>
<keyword evidence="2" id="KW-1185">Reference proteome</keyword>
<accession>A0ABR4II51</accession>
<dbReference type="EMBL" id="JBFXLU010000400">
    <property type="protein sequence ID" value="KAL2827449.1"/>
    <property type="molecule type" value="Genomic_DNA"/>
</dbReference>
<organism evidence="1 2">
    <name type="scientific">Aspergillus pseudoustus</name>
    <dbReference type="NCBI Taxonomy" id="1810923"/>
    <lineage>
        <taxon>Eukaryota</taxon>
        <taxon>Fungi</taxon>
        <taxon>Dikarya</taxon>
        <taxon>Ascomycota</taxon>
        <taxon>Pezizomycotina</taxon>
        <taxon>Eurotiomycetes</taxon>
        <taxon>Eurotiomycetidae</taxon>
        <taxon>Eurotiales</taxon>
        <taxon>Aspergillaceae</taxon>
        <taxon>Aspergillus</taxon>
        <taxon>Aspergillus subgen. Nidulantes</taxon>
    </lineage>
</organism>
<gene>
    <name evidence="1" type="ORF">BJY01DRAFT_255713</name>
</gene>
<evidence type="ECO:0008006" key="3">
    <source>
        <dbReference type="Google" id="ProtNLM"/>
    </source>
</evidence>
<comment type="caution">
    <text evidence="1">The sequence shown here is derived from an EMBL/GenBank/DDBJ whole genome shotgun (WGS) entry which is preliminary data.</text>
</comment>
<protein>
    <recommendedName>
        <fullName evidence="3">Peptidase C39 domain-containing protein</fullName>
    </recommendedName>
</protein>
<name>A0ABR4II51_9EURO</name>
<evidence type="ECO:0000313" key="2">
    <source>
        <dbReference type="Proteomes" id="UP001610446"/>
    </source>
</evidence>